<keyword evidence="2 10" id="KW-0645">Protease</keyword>
<evidence type="ECO:0000256" key="5">
    <source>
        <dbReference type="ARBA" id="ARBA00022825"/>
    </source>
</evidence>
<keyword evidence="6" id="KW-1015">Disulfide bond</keyword>
<dbReference type="InterPro" id="IPR018114">
    <property type="entry name" value="TRYPSIN_HIS"/>
</dbReference>
<sequence>RCWRPSWCPSAPSAWPADGWEGSTLPSPCLTCLLQGKQDGGAQHLLLGSLFPPLPPPGLCGHRGVPPPNTTVAKGKIVGGSRAWPGAWPWLVSIRLNGELMCGGVLVGAAWVLSAAHCFTGSRNELAWSVVLGDYDLTKPDEGEQVVPVSRILSHPKFNPKTFHNDVALLELSGPVAPSSWVAPVCLPEQPLDPGAGTLCYITGWGSLYEDGPAAEVVMEAQVPVLAQDICRGMLGLQLLTSTMFCAGFLSGGIDSCQGDSGGPLTCWNPSAERYVLHGVTSWGDGCGERGKPGVYTRVAAFTDWIHRQMEKLPSSQEPTCFQLLALAQKPAEEQQAELSRLCAFYAQLCSPTASPAACTRATEDKCWRKRQQCGECPGKGYLGASCPGEARLLLGLGARRSYGASGVPGQHLRSAPGQDLPIQPKGAGCQGVNESAQRVHAVRELYRWILQVPDQDLAMTFQEILVDLGSKNAKGLYQARVRVTVGPKVAAFTGLVGLENESLYRSMPGLVALGRGGEPLCHGPKLARGGSHPAHGDLGSLCRSGLSSPSCDSEVYPGLCVWEKCLERAAWP</sequence>
<dbReference type="AlphaFoldDB" id="A0A8D2IXJ9"/>
<evidence type="ECO:0000256" key="10">
    <source>
        <dbReference type="RuleBase" id="RU363034"/>
    </source>
</evidence>
<keyword evidence="3" id="KW-0732">Signal</keyword>
<proteinExistence type="inferred from homology"/>
<dbReference type="PROSITE" id="PS00134">
    <property type="entry name" value="TRYPSIN_HIS"/>
    <property type="match status" value="1"/>
</dbReference>
<dbReference type="InterPro" id="IPR009003">
    <property type="entry name" value="Peptidase_S1_PA"/>
</dbReference>
<keyword evidence="5 10" id="KW-0720">Serine protease</keyword>
<dbReference type="SUPFAM" id="SSF50494">
    <property type="entry name" value="Trypsin-like serine proteases"/>
    <property type="match status" value="1"/>
</dbReference>
<dbReference type="FunFam" id="2.40.10.10:FF:000081">
    <property type="entry name" value="Serine protease 56"/>
    <property type="match status" value="1"/>
</dbReference>
<dbReference type="OMA" id="VMEIQHR"/>
<dbReference type="Gene3D" id="2.40.10.10">
    <property type="entry name" value="Trypsin-like serine proteases"/>
    <property type="match status" value="1"/>
</dbReference>
<organism evidence="12 13">
    <name type="scientific">Varanus komodoensis</name>
    <name type="common">Komodo dragon</name>
    <dbReference type="NCBI Taxonomy" id="61221"/>
    <lineage>
        <taxon>Eukaryota</taxon>
        <taxon>Metazoa</taxon>
        <taxon>Chordata</taxon>
        <taxon>Craniata</taxon>
        <taxon>Vertebrata</taxon>
        <taxon>Euteleostomi</taxon>
        <taxon>Lepidosauria</taxon>
        <taxon>Squamata</taxon>
        <taxon>Bifurcata</taxon>
        <taxon>Unidentata</taxon>
        <taxon>Episquamata</taxon>
        <taxon>Toxicofera</taxon>
        <taxon>Anguimorpha</taxon>
        <taxon>Paleoanguimorpha</taxon>
        <taxon>Varanoidea</taxon>
        <taxon>Varanidae</taxon>
        <taxon>Varanus</taxon>
    </lineage>
</organism>
<dbReference type="GO" id="GO:0043010">
    <property type="term" value="P:camera-type eye development"/>
    <property type="evidence" value="ECO:0007669"/>
    <property type="project" value="UniProtKB-ARBA"/>
</dbReference>
<keyword evidence="7" id="KW-0325">Glycoprotein</keyword>
<evidence type="ECO:0000256" key="6">
    <source>
        <dbReference type="ARBA" id="ARBA00023157"/>
    </source>
</evidence>
<name>A0A8D2IXJ9_VARKO</name>
<dbReference type="GO" id="GO:0035821">
    <property type="term" value="P:modulation of process of another organism"/>
    <property type="evidence" value="ECO:0007669"/>
    <property type="project" value="UniProtKB-ARBA"/>
</dbReference>
<evidence type="ECO:0000256" key="8">
    <source>
        <dbReference type="ARBA" id="ARBA00060315"/>
    </source>
</evidence>
<dbReference type="CDD" id="cd00190">
    <property type="entry name" value="Tryp_SPc"/>
    <property type="match status" value="1"/>
</dbReference>
<feature type="domain" description="Peptidase S1" evidence="11">
    <location>
        <begin position="77"/>
        <end position="311"/>
    </location>
</feature>
<dbReference type="GO" id="GO:0004252">
    <property type="term" value="F:serine-type endopeptidase activity"/>
    <property type="evidence" value="ECO:0007669"/>
    <property type="project" value="InterPro"/>
</dbReference>
<reference evidence="12" key="2">
    <citation type="submission" date="2025-09" db="UniProtKB">
        <authorList>
            <consortium name="Ensembl"/>
        </authorList>
    </citation>
    <scope>IDENTIFICATION</scope>
</reference>
<evidence type="ECO:0000313" key="12">
    <source>
        <dbReference type="Ensembl" id="ENSVKKP00000001457.1"/>
    </source>
</evidence>
<dbReference type="PANTHER" id="PTHR24252:SF10">
    <property type="entry name" value="SERINE PROTEASE 56"/>
    <property type="match status" value="1"/>
</dbReference>
<dbReference type="InterPro" id="IPR043504">
    <property type="entry name" value="Peptidase_S1_PA_chymotrypsin"/>
</dbReference>
<evidence type="ECO:0000313" key="13">
    <source>
        <dbReference type="Proteomes" id="UP000694545"/>
    </source>
</evidence>
<dbReference type="SMART" id="SM00020">
    <property type="entry name" value="Tryp_SPc"/>
    <property type="match status" value="1"/>
</dbReference>
<dbReference type="Ensembl" id="ENSVKKT00000001510.1">
    <property type="protein sequence ID" value="ENSVKKP00000001457.1"/>
    <property type="gene ID" value="ENSVKKG00000001165.1"/>
</dbReference>
<evidence type="ECO:0000256" key="2">
    <source>
        <dbReference type="ARBA" id="ARBA00022670"/>
    </source>
</evidence>
<keyword evidence="13" id="KW-1185">Reference proteome</keyword>
<protein>
    <recommendedName>
        <fullName evidence="9">Serine protease 56</fullName>
    </recommendedName>
</protein>
<dbReference type="InterPro" id="IPR001254">
    <property type="entry name" value="Trypsin_dom"/>
</dbReference>
<dbReference type="GO" id="GO:0006508">
    <property type="term" value="P:proteolysis"/>
    <property type="evidence" value="ECO:0007669"/>
    <property type="project" value="UniProtKB-KW"/>
</dbReference>
<evidence type="ECO:0000256" key="9">
    <source>
        <dbReference type="ARBA" id="ARBA00073729"/>
    </source>
</evidence>
<evidence type="ECO:0000256" key="3">
    <source>
        <dbReference type="ARBA" id="ARBA00022729"/>
    </source>
</evidence>
<evidence type="ECO:0000256" key="1">
    <source>
        <dbReference type="ARBA" id="ARBA00009228"/>
    </source>
</evidence>
<comment type="similarity">
    <text evidence="1">Belongs to the peptidase S1 family. Snake venom subfamily.</text>
</comment>
<dbReference type="PROSITE" id="PS00135">
    <property type="entry name" value="TRYPSIN_SER"/>
    <property type="match status" value="1"/>
</dbReference>
<comment type="function">
    <text evidence="8">Serine protease required during eye development.</text>
</comment>
<evidence type="ECO:0000256" key="7">
    <source>
        <dbReference type="ARBA" id="ARBA00023180"/>
    </source>
</evidence>
<dbReference type="InterPro" id="IPR001314">
    <property type="entry name" value="Peptidase_S1A"/>
</dbReference>
<dbReference type="PRINTS" id="PR00722">
    <property type="entry name" value="CHYMOTRYPSIN"/>
</dbReference>
<dbReference type="Pfam" id="PF00089">
    <property type="entry name" value="Trypsin"/>
    <property type="match status" value="1"/>
</dbReference>
<dbReference type="PROSITE" id="PS50240">
    <property type="entry name" value="TRYPSIN_DOM"/>
    <property type="match status" value="1"/>
</dbReference>
<keyword evidence="4 10" id="KW-0378">Hydrolase</keyword>
<evidence type="ECO:0000259" key="11">
    <source>
        <dbReference type="PROSITE" id="PS50240"/>
    </source>
</evidence>
<dbReference type="Proteomes" id="UP000694545">
    <property type="component" value="Unplaced"/>
</dbReference>
<dbReference type="GO" id="GO:0005576">
    <property type="term" value="C:extracellular region"/>
    <property type="evidence" value="ECO:0007669"/>
    <property type="project" value="UniProtKB-ARBA"/>
</dbReference>
<evidence type="ECO:0000256" key="4">
    <source>
        <dbReference type="ARBA" id="ARBA00022801"/>
    </source>
</evidence>
<reference evidence="12" key="1">
    <citation type="submission" date="2025-08" db="UniProtKB">
        <authorList>
            <consortium name="Ensembl"/>
        </authorList>
    </citation>
    <scope>IDENTIFICATION</scope>
</reference>
<dbReference type="InterPro" id="IPR033116">
    <property type="entry name" value="TRYPSIN_SER"/>
</dbReference>
<accession>A0A8D2IXJ9</accession>
<dbReference type="PANTHER" id="PTHR24252">
    <property type="entry name" value="ACROSIN-RELATED"/>
    <property type="match status" value="1"/>
</dbReference>